<organism evidence="2 3">
    <name type="scientific">Tupaia chinensis</name>
    <name type="common">Chinese tree shrew</name>
    <name type="synonym">Tupaia belangeri chinensis</name>
    <dbReference type="NCBI Taxonomy" id="246437"/>
    <lineage>
        <taxon>Eukaryota</taxon>
        <taxon>Metazoa</taxon>
        <taxon>Chordata</taxon>
        <taxon>Craniata</taxon>
        <taxon>Vertebrata</taxon>
        <taxon>Euteleostomi</taxon>
        <taxon>Mammalia</taxon>
        <taxon>Eutheria</taxon>
        <taxon>Euarchontoglires</taxon>
        <taxon>Scandentia</taxon>
        <taxon>Tupaiidae</taxon>
        <taxon>Tupaia</taxon>
    </lineage>
</organism>
<dbReference type="EMBL" id="KB320509">
    <property type="protein sequence ID" value="ELW70048.1"/>
    <property type="molecule type" value="Genomic_DNA"/>
</dbReference>
<feature type="region of interest" description="Disordered" evidence="1">
    <location>
        <begin position="53"/>
        <end position="74"/>
    </location>
</feature>
<dbReference type="Proteomes" id="UP000011518">
    <property type="component" value="Unassembled WGS sequence"/>
</dbReference>
<dbReference type="AlphaFoldDB" id="L9L518"/>
<protein>
    <submittedName>
        <fullName evidence="2">Uncharacterized protein</fullName>
    </submittedName>
</protein>
<evidence type="ECO:0000313" key="2">
    <source>
        <dbReference type="EMBL" id="ELW70048.1"/>
    </source>
</evidence>
<reference evidence="3" key="1">
    <citation type="submission" date="2012-07" db="EMBL/GenBank/DDBJ databases">
        <title>Genome of the Chinese tree shrew, a rising model animal genetically related to primates.</title>
        <authorList>
            <person name="Zhang G."/>
            <person name="Fan Y."/>
            <person name="Yao Y."/>
            <person name="Huang Z."/>
        </authorList>
    </citation>
    <scope>NUCLEOTIDE SEQUENCE [LARGE SCALE GENOMIC DNA]</scope>
</reference>
<gene>
    <name evidence="2" type="ORF">TREES_T100000296</name>
</gene>
<keyword evidence="3" id="KW-1185">Reference proteome</keyword>
<accession>L9L518</accession>
<dbReference type="InParanoid" id="L9L518"/>
<evidence type="ECO:0000313" key="3">
    <source>
        <dbReference type="Proteomes" id="UP000011518"/>
    </source>
</evidence>
<sequence>MGVGMRETAEAKVRPGLHNFLAEGTFSELRVSDRRHKFRSGCGFGAAAGGQVDRPTRGSCSPRRRLGSAPWCSPCSSPGLCPDLLRLQPARRGPRPPSDLVAFWLCSPVLPNQRADAHEMPSLSTVAEEAPSGPWILPRLLREAAPILAACPGARAPLGFI</sequence>
<name>L9L518_TUPCH</name>
<proteinExistence type="predicted"/>
<reference evidence="3" key="2">
    <citation type="journal article" date="2013" name="Nat. Commun.">
        <title>Genome of the Chinese tree shrew.</title>
        <authorList>
            <person name="Fan Y."/>
            <person name="Huang Z.Y."/>
            <person name="Cao C.C."/>
            <person name="Chen C.S."/>
            <person name="Chen Y.X."/>
            <person name="Fan D.D."/>
            <person name="He J."/>
            <person name="Hou H.L."/>
            <person name="Hu L."/>
            <person name="Hu X.T."/>
            <person name="Jiang X.T."/>
            <person name="Lai R."/>
            <person name="Lang Y.S."/>
            <person name="Liang B."/>
            <person name="Liao S.G."/>
            <person name="Mu D."/>
            <person name="Ma Y.Y."/>
            <person name="Niu Y.Y."/>
            <person name="Sun X.Q."/>
            <person name="Xia J.Q."/>
            <person name="Xiao J."/>
            <person name="Xiong Z.Q."/>
            <person name="Xu L."/>
            <person name="Yang L."/>
            <person name="Zhang Y."/>
            <person name="Zhao W."/>
            <person name="Zhao X.D."/>
            <person name="Zheng Y.T."/>
            <person name="Zhou J.M."/>
            <person name="Zhu Y.B."/>
            <person name="Zhang G.J."/>
            <person name="Wang J."/>
            <person name="Yao Y.G."/>
        </authorList>
    </citation>
    <scope>NUCLEOTIDE SEQUENCE [LARGE SCALE GENOMIC DNA]</scope>
</reference>
<evidence type="ECO:0000256" key="1">
    <source>
        <dbReference type="SAM" id="MobiDB-lite"/>
    </source>
</evidence>